<dbReference type="SUPFAM" id="SSF51126">
    <property type="entry name" value="Pectin lyase-like"/>
    <property type="match status" value="2"/>
</dbReference>
<feature type="compositionally biased region" description="Polar residues" evidence="1">
    <location>
        <begin position="21"/>
        <end position="35"/>
    </location>
</feature>
<protein>
    <recommendedName>
        <fullName evidence="2">Right handed beta helix domain-containing protein</fullName>
    </recommendedName>
</protein>
<dbReference type="InterPro" id="IPR011050">
    <property type="entry name" value="Pectin_lyase_fold/virulence"/>
</dbReference>
<evidence type="ECO:0000313" key="4">
    <source>
        <dbReference type="Proteomes" id="UP001281761"/>
    </source>
</evidence>
<keyword evidence="4" id="KW-1185">Reference proteome</keyword>
<proteinExistence type="predicted"/>
<sequence>MNNGGSVLCSNSSFSSLLSSPNTDTNEPSFITTPGDTPPFVDGDAYSYTSTDGDSSSSISFSHCHFTSPNYASNVRPLTFDDYPGSIALLSCSFTGAARPDDHPDYDPDCPEESGGGAFISSASTPHTTHVKVESCNFTDCSAPKCGGGLFISTTAIVTVTGCRCVGCSVTKNENRVAGGGMFIKLSSTPGSTVSDLSFEWCTSSSYAGGLSVEDVESTHHITTLSFKECSVSSATYLVATSHLKFEDCSASENGGGLAFVSSRGPLSLTDCEFLRCRVTNPDSHFSRGGGLSADSSESTLTVKNCKFIDCSSTTLGAAMIGVAGRFELSDCLVRNCSSKTSGAVCIIPYYGCHSPIALKNVLFVGNTVSDTPTYFDDEEAMKDAVQFADFLIEDEFNESPTEVTISDCWTTTTPNTAGMYSSEYDPETLFLTYTRVELTAFHEVGPYLTQKVEAVVDVESWTVEVIVKGRVPLESQIYEMTVTEEEGGAKMTGQVRFRDGIGSLLPSSSLNLQFSTTYTITSIVGLVPSSSSTTTANGITLTAEAWAFNLNSNPAFVSFTTPDAPAETSIVVVAGGGSDSIDECGGEDLPCRTVWTGQMVGKGKGGEWIRMLVRGEAEMGEGFWIGGNVRMTLSSESATQRSRIVIGRSSLSSMDGIVSISSSTVEVSDLKVIVPSSEEHPSSGWVFVVDSEGTLEASSIGVSGNGEIGIGLAKVKSGSSRFASISISSGSSFGVGVVMGEGKWSTISMLICDFVVRDTTTSNSPLICFSSLSPDSTFSMEGSRFQKTHRLVGSSSSSSPDGNGDSLIEVSTAQPTTEIFKCVFEWSGVADRSGTITRSALRVTLNSSSSSSCSLVISSCLFLDSHPSSSLSGSLHIRVVSGHTTIVFRESWFEETTPTHPWTQNETRIACLDWTRKRVETLSTSVNGALIEYSNEIPIVVRRRGMFSNCKLIMSQKS</sequence>
<dbReference type="InterPro" id="IPR012334">
    <property type="entry name" value="Pectin_lyas_fold"/>
</dbReference>
<evidence type="ECO:0000313" key="3">
    <source>
        <dbReference type="EMBL" id="KAK2959016.1"/>
    </source>
</evidence>
<name>A0ABQ9Y5K3_9EUKA</name>
<dbReference type="InterPro" id="IPR039448">
    <property type="entry name" value="Beta_helix"/>
</dbReference>
<dbReference type="Proteomes" id="UP001281761">
    <property type="component" value="Unassembled WGS sequence"/>
</dbReference>
<evidence type="ECO:0000256" key="1">
    <source>
        <dbReference type="SAM" id="MobiDB-lite"/>
    </source>
</evidence>
<dbReference type="Gene3D" id="2.160.20.10">
    <property type="entry name" value="Single-stranded right-handed beta-helix, Pectin lyase-like"/>
    <property type="match status" value="1"/>
</dbReference>
<feature type="domain" description="Right handed beta helix" evidence="2">
    <location>
        <begin position="193"/>
        <end position="313"/>
    </location>
</feature>
<organism evidence="3 4">
    <name type="scientific">Blattamonas nauphoetae</name>
    <dbReference type="NCBI Taxonomy" id="2049346"/>
    <lineage>
        <taxon>Eukaryota</taxon>
        <taxon>Metamonada</taxon>
        <taxon>Preaxostyla</taxon>
        <taxon>Oxymonadida</taxon>
        <taxon>Blattamonas</taxon>
    </lineage>
</organism>
<comment type="caution">
    <text evidence="3">The sequence shown here is derived from an EMBL/GenBank/DDBJ whole genome shotgun (WGS) entry which is preliminary data.</text>
</comment>
<evidence type="ECO:0000259" key="2">
    <source>
        <dbReference type="Pfam" id="PF13229"/>
    </source>
</evidence>
<dbReference type="Pfam" id="PF13229">
    <property type="entry name" value="Beta_helix"/>
    <property type="match status" value="1"/>
</dbReference>
<reference evidence="3 4" key="1">
    <citation type="journal article" date="2022" name="bioRxiv">
        <title>Genomics of Preaxostyla Flagellates Illuminates Evolutionary Transitions and the Path Towards Mitochondrial Loss.</title>
        <authorList>
            <person name="Novak L.V.F."/>
            <person name="Treitli S.C."/>
            <person name="Pyrih J."/>
            <person name="Halakuc P."/>
            <person name="Pipaliya S.V."/>
            <person name="Vacek V."/>
            <person name="Brzon O."/>
            <person name="Soukal P."/>
            <person name="Eme L."/>
            <person name="Dacks J.B."/>
            <person name="Karnkowska A."/>
            <person name="Elias M."/>
            <person name="Hampl V."/>
        </authorList>
    </citation>
    <scope>NUCLEOTIDE SEQUENCE [LARGE SCALE GENOMIC DNA]</scope>
    <source>
        <strain evidence="3">NAU3</strain>
        <tissue evidence="3">Gut</tissue>
    </source>
</reference>
<accession>A0ABQ9Y5K3</accession>
<dbReference type="EMBL" id="JARBJD010000033">
    <property type="protein sequence ID" value="KAK2959016.1"/>
    <property type="molecule type" value="Genomic_DNA"/>
</dbReference>
<gene>
    <name evidence="3" type="ORF">BLNAU_6032</name>
</gene>
<feature type="region of interest" description="Disordered" evidence="1">
    <location>
        <begin position="19"/>
        <end position="47"/>
    </location>
</feature>